<reference evidence="2" key="1">
    <citation type="submission" date="2019-04" db="EMBL/GenBank/DDBJ databases">
        <title>Draft genome sequences of Streptomyces avermitilis MC3.</title>
        <authorList>
            <person name="Komaki H."/>
            <person name="Tamura T."/>
            <person name="Hosoyama A."/>
        </authorList>
    </citation>
    <scope>NUCLEOTIDE SEQUENCE</scope>
    <source>
        <strain evidence="2">MC3</strain>
    </source>
</reference>
<organism evidence="2">
    <name type="scientific">Streptomyces avermitilis</name>
    <dbReference type="NCBI Taxonomy" id="33903"/>
    <lineage>
        <taxon>Bacteria</taxon>
        <taxon>Bacillati</taxon>
        <taxon>Actinomycetota</taxon>
        <taxon>Actinomycetes</taxon>
        <taxon>Kitasatosporales</taxon>
        <taxon>Streptomycetaceae</taxon>
        <taxon>Streptomyces</taxon>
    </lineage>
</organism>
<protein>
    <submittedName>
        <fullName evidence="2">Uncharacterized protein</fullName>
    </submittedName>
</protein>
<gene>
    <name evidence="2" type="ORF">SAVMC3_48870</name>
</gene>
<feature type="region of interest" description="Disordered" evidence="1">
    <location>
        <begin position="68"/>
        <end position="102"/>
    </location>
</feature>
<dbReference type="AlphaFoldDB" id="A0A499VIY7"/>
<name>A0A499VIY7_STRAX</name>
<feature type="compositionally biased region" description="Basic and acidic residues" evidence="1">
    <location>
        <begin position="75"/>
        <end position="91"/>
    </location>
</feature>
<sequence length="282" mass="29169">MVAEVRDAAGCLRGGGAAQCGRAGVGECLAEERQEAPLQQGLVPGLPGPGHFIGQLALGAGLQGAGAVAQSGEQQADRGDQDRCRGDRAEDPPGGQEGLGERLLGIEHLQDVADEQEYRRGGAGEDGGEDDGDGAGPGGLGGLSQGGGEPHRGRARLHGTGFLADGRGGRRRLAQFLADLHIVLVLGRRGRCDECGGVECHGAQLFGVEPPVDGGEFRAVWGGAQHLTEDPLVFLAVLAQQVLRNAVHLHPPMLRRAWGSHADEPSGRNGGEPATDKPMVER</sequence>
<proteinExistence type="predicted"/>
<dbReference type="EMBL" id="AP019621">
    <property type="protein sequence ID" value="BBJ52258.1"/>
    <property type="molecule type" value="Genomic_DNA"/>
</dbReference>
<accession>A0A499VIY7</accession>
<evidence type="ECO:0000313" key="2">
    <source>
        <dbReference type="EMBL" id="BBJ52258.1"/>
    </source>
</evidence>
<feature type="compositionally biased region" description="Gly residues" evidence="1">
    <location>
        <begin position="134"/>
        <end position="148"/>
    </location>
</feature>
<feature type="region of interest" description="Disordered" evidence="1">
    <location>
        <begin position="118"/>
        <end position="160"/>
    </location>
</feature>
<evidence type="ECO:0000256" key="1">
    <source>
        <dbReference type="SAM" id="MobiDB-lite"/>
    </source>
</evidence>
<feature type="region of interest" description="Disordered" evidence="1">
    <location>
        <begin position="258"/>
        <end position="282"/>
    </location>
</feature>